<dbReference type="AlphaFoldDB" id="L0AWC2"/>
<dbReference type="Proteomes" id="UP000031512">
    <property type="component" value="Chromosome 1"/>
</dbReference>
<name>L0AWC2_THEEQ</name>
<reference evidence="1 2" key="1">
    <citation type="journal article" date="2012" name="BMC Genomics">
        <title>Comparative genomic analysis and phylogenetic position of Theileria equi.</title>
        <authorList>
            <person name="Kappmeyer L.S."/>
            <person name="Thiagarajan M."/>
            <person name="Herndon D.R."/>
            <person name="Ramsay J.D."/>
            <person name="Caler E."/>
            <person name="Djikeng A."/>
            <person name="Gillespie J.J."/>
            <person name="Lau A.O."/>
            <person name="Roalson E.H."/>
            <person name="Silva J.C."/>
            <person name="Silva M.G."/>
            <person name="Suarez C.E."/>
            <person name="Ueti M.W."/>
            <person name="Nene V.M."/>
            <person name="Mealey R.H."/>
            <person name="Knowles D.P."/>
            <person name="Brayton K.A."/>
        </authorList>
    </citation>
    <scope>NUCLEOTIDE SEQUENCE [LARGE SCALE GENOMIC DNA]</scope>
    <source>
        <strain evidence="1 2">WA</strain>
    </source>
</reference>
<protein>
    <submittedName>
        <fullName evidence="1">Uncharacterized protein</fullName>
    </submittedName>
</protein>
<dbReference type="KEGG" id="beq:BEWA_023920"/>
<evidence type="ECO:0000313" key="1">
    <source>
        <dbReference type="EMBL" id="AFZ79543.1"/>
    </source>
</evidence>
<dbReference type="OrthoDB" id="361925at2759"/>
<dbReference type="RefSeq" id="XP_004829209.1">
    <property type="nucleotide sequence ID" value="XM_004829152.1"/>
</dbReference>
<proteinExistence type="predicted"/>
<gene>
    <name evidence="1" type="ORF">BEWA_023920</name>
</gene>
<keyword evidence="2" id="KW-1185">Reference proteome</keyword>
<sequence>MKPQILSRHVSFDTLASVPWVGVSRLVTIMENVIKRGPNTKNTWISLISRANIIMKSFSTRHLSRMIMILSKCQFCDQSFIERLKSESMKRVDDSDILSCSGFLFGLDKMGVCDAVLLNHFRNRVIDQIPASTVAYPLVLLLNIFAKHKDREMTNILLSEILKKKDTLTPQGFAMPLIDVLSNFSKDDEIAVALTPLFLESLNNSENMDLRSLVQVYNALGKSEFPSKSHYLDFLANHIVKHIEWVLFAALIPKFVGKYTPNIPNFKLLRKSIAYKSRAAG</sequence>
<dbReference type="eggNOG" id="ENOG502SSKR">
    <property type="taxonomic scope" value="Eukaryota"/>
</dbReference>
<accession>L0AWC2</accession>
<dbReference type="EMBL" id="CP001669">
    <property type="protein sequence ID" value="AFZ79543.1"/>
    <property type="molecule type" value="Genomic_DNA"/>
</dbReference>
<evidence type="ECO:0000313" key="2">
    <source>
        <dbReference type="Proteomes" id="UP000031512"/>
    </source>
</evidence>
<dbReference type="GeneID" id="15806231"/>
<dbReference type="VEuPathDB" id="PiroplasmaDB:BEWA_023920"/>
<organism evidence="1 2">
    <name type="scientific">Theileria equi strain WA</name>
    <dbReference type="NCBI Taxonomy" id="1537102"/>
    <lineage>
        <taxon>Eukaryota</taxon>
        <taxon>Sar</taxon>
        <taxon>Alveolata</taxon>
        <taxon>Apicomplexa</taxon>
        <taxon>Aconoidasida</taxon>
        <taxon>Piroplasmida</taxon>
        <taxon>Theileriidae</taxon>
        <taxon>Theileria</taxon>
    </lineage>
</organism>